<dbReference type="CDD" id="cd00156">
    <property type="entry name" value="REC"/>
    <property type="match status" value="1"/>
</dbReference>
<proteinExistence type="predicted"/>
<sequence>MRILIVEDDLDKRKKIVELVESKMADVDEIVERESLRSGLRTIIEDRLFDAILLDMSMPGFDISEDEPSGGAPESFAGEEIMAQMKLRGIKIPVVVITQYKSFEKGTVGLQELVSKFTDEFSDFFRGAIYYNSAIESWKKELVDHLKSATAK</sequence>
<evidence type="ECO:0000256" key="1">
    <source>
        <dbReference type="PROSITE-ProRule" id="PRU00169"/>
    </source>
</evidence>
<keyword evidence="1" id="KW-0597">Phosphoprotein</keyword>
<accession>A0A848IR91</accession>
<dbReference type="EMBL" id="JABBGJ010000055">
    <property type="protein sequence ID" value="NMM03546.1"/>
    <property type="molecule type" value="Genomic_DNA"/>
</dbReference>
<dbReference type="RefSeq" id="WP_169490343.1">
    <property type="nucleotide sequence ID" value="NZ_JABBGJ010000055.1"/>
</dbReference>
<dbReference type="Gene3D" id="3.40.50.2300">
    <property type="match status" value="1"/>
</dbReference>
<name>A0A848IR91_9BURK</name>
<feature type="domain" description="Response regulatory" evidence="2">
    <location>
        <begin position="2"/>
        <end position="142"/>
    </location>
</feature>
<reference evidence="3 4" key="1">
    <citation type="submission" date="2020-04" db="EMBL/GenBank/DDBJ databases">
        <title>Paraburkholderia sp. RP-4-7 isolated from soil.</title>
        <authorList>
            <person name="Dahal R.H."/>
        </authorList>
    </citation>
    <scope>NUCLEOTIDE SEQUENCE [LARGE SCALE GENOMIC DNA]</scope>
    <source>
        <strain evidence="3 4">RP-4-7</strain>
    </source>
</reference>
<organism evidence="3 4">
    <name type="scientific">Paraburkholderia polaris</name>
    <dbReference type="NCBI Taxonomy" id="2728848"/>
    <lineage>
        <taxon>Bacteria</taxon>
        <taxon>Pseudomonadati</taxon>
        <taxon>Pseudomonadota</taxon>
        <taxon>Betaproteobacteria</taxon>
        <taxon>Burkholderiales</taxon>
        <taxon>Burkholderiaceae</taxon>
        <taxon>Paraburkholderia</taxon>
    </lineage>
</organism>
<evidence type="ECO:0000313" key="4">
    <source>
        <dbReference type="Proteomes" id="UP000544134"/>
    </source>
</evidence>
<evidence type="ECO:0000259" key="2">
    <source>
        <dbReference type="PROSITE" id="PS50110"/>
    </source>
</evidence>
<evidence type="ECO:0000313" key="3">
    <source>
        <dbReference type="EMBL" id="NMM03546.1"/>
    </source>
</evidence>
<dbReference type="GO" id="GO:0000160">
    <property type="term" value="P:phosphorelay signal transduction system"/>
    <property type="evidence" value="ECO:0007669"/>
    <property type="project" value="InterPro"/>
</dbReference>
<dbReference type="AlphaFoldDB" id="A0A848IR91"/>
<dbReference type="InterPro" id="IPR011006">
    <property type="entry name" value="CheY-like_superfamily"/>
</dbReference>
<feature type="modified residue" description="4-aspartylphosphate" evidence="1">
    <location>
        <position position="55"/>
    </location>
</feature>
<comment type="caution">
    <text evidence="3">The sequence shown here is derived from an EMBL/GenBank/DDBJ whole genome shotgun (WGS) entry which is preliminary data.</text>
</comment>
<dbReference type="Proteomes" id="UP000544134">
    <property type="component" value="Unassembled WGS sequence"/>
</dbReference>
<keyword evidence="4" id="KW-1185">Reference proteome</keyword>
<dbReference type="SUPFAM" id="SSF52172">
    <property type="entry name" value="CheY-like"/>
    <property type="match status" value="1"/>
</dbReference>
<dbReference type="InterPro" id="IPR001789">
    <property type="entry name" value="Sig_transdc_resp-reg_receiver"/>
</dbReference>
<protein>
    <submittedName>
        <fullName evidence="3">Response regulator</fullName>
    </submittedName>
</protein>
<dbReference type="PROSITE" id="PS50110">
    <property type="entry name" value="RESPONSE_REGULATORY"/>
    <property type="match status" value="1"/>
</dbReference>
<gene>
    <name evidence="3" type="ORF">HHL24_37415</name>
</gene>